<evidence type="ECO:0000259" key="2">
    <source>
        <dbReference type="Pfam" id="PF00078"/>
    </source>
</evidence>
<dbReference type="PANTHER" id="PTHR33481">
    <property type="entry name" value="REVERSE TRANSCRIPTASE"/>
    <property type="match status" value="1"/>
</dbReference>
<dbReference type="AlphaFoldDB" id="A0A8H6XEC4"/>
<sequence length="383" mass="41022">MVKGLRIVEERAMAEVADAGVESAVWACGEWKAPDSHGIQMASVHLGLYPLRLKATNAAPTPKPNKGKTSPKAYRPVEQHAEALGKPLERLMADRISYEAETLGLFQEEQLGGRPGRNTQQAADAFIHRARAQLDKGMVASTIFPRPQGRLQWNQPSGGSGGAGGPWVLAFLDGHRVTVVIDGKRTVTFRCTEKSAPQGSALSVILFLICINRLLRRFAALCTTLVYAAWAGGFVDDVIFATASKSISRNVETLEKVGEVAKEHEVLDGSKFEDDKTDLLHASTGRTDLSRFCVRRFHHGAANTTTTTATPHSSRSPATPATTSARRTTTSATAPAPVSPTITSIPATSASAASTVIEISPYTLASKFVSSLIPKGNNPNKPW</sequence>
<gene>
    <name evidence="3" type="ORF">MVEN_01973300</name>
</gene>
<accession>A0A8H6XEC4</accession>
<proteinExistence type="predicted"/>
<dbReference type="PANTHER" id="PTHR33481:SF1">
    <property type="entry name" value="ENDONUCLEASE_EXONUCLEASE_PHOSPHATASE DOMAIN-CONTAINING PROTEIN-RELATED"/>
    <property type="match status" value="1"/>
</dbReference>
<evidence type="ECO:0000313" key="3">
    <source>
        <dbReference type="EMBL" id="KAF7338971.1"/>
    </source>
</evidence>
<dbReference type="Pfam" id="PF00078">
    <property type="entry name" value="RVT_1"/>
    <property type="match status" value="1"/>
</dbReference>
<dbReference type="GO" id="GO:0003964">
    <property type="term" value="F:RNA-directed DNA polymerase activity"/>
    <property type="evidence" value="ECO:0007669"/>
    <property type="project" value="UniProtKB-KW"/>
</dbReference>
<feature type="region of interest" description="Disordered" evidence="1">
    <location>
        <begin position="303"/>
        <end position="344"/>
    </location>
</feature>
<dbReference type="InterPro" id="IPR000477">
    <property type="entry name" value="RT_dom"/>
</dbReference>
<keyword evidence="3" id="KW-0808">Transferase</keyword>
<keyword evidence="3" id="KW-0695">RNA-directed DNA polymerase</keyword>
<keyword evidence="3" id="KW-0548">Nucleotidyltransferase</keyword>
<dbReference type="Proteomes" id="UP000620124">
    <property type="component" value="Unassembled WGS sequence"/>
</dbReference>
<dbReference type="EMBL" id="JACAZI010000020">
    <property type="protein sequence ID" value="KAF7338971.1"/>
    <property type="molecule type" value="Genomic_DNA"/>
</dbReference>
<reference evidence="3" key="1">
    <citation type="submission" date="2020-05" db="EMBL/GenBank/DDBJ databases">
        <title>Mycena genomes resolve the evolution of fungal bioluminescence.</title>
        <authorList>
            <person name="Tsai I.J."/>
        </authorList>
    </citation>
    <scope>NUCLEOTIDE SEQUENCE</scope>
    <source>
        <strain evidence="3">CCC161011</strain>
    </source>
</reference>
<evidence type="ECO:0000256" key="1">
    <source>
        <dbReference type="SAM" id="MobiDB-lite"/>
    </source>
</evidence>
<evidence type="ECO:0000313" key="4">
    <source>
        <dbReference type="Proteomes" id="UP000620124"/>
    </source>
</evidence>
<comment type="caution">
    <text evidence="3">The sequence shown here is derived from an EMBL/GenBank/DDBJ whole genome shotgun (WGS) entry which is preliminary data.</text>
</comment>
<organism evidence="3 4">
    <name type="scientific">Mycena venus</name>
    <dbReference type="NCBI Taxonomy" id="2733690"/>
    <lineage>
        <taxon>Eukaryota</taxon>
        <taxon>Fungi</taxon>
        <taxon>Dikarya</taxon>
        <taxon>Basidiomycota</taxon>
        <taxon>Agaricomycotina</taxon>
        <taxon>Agaricomycetes</taxon>
        <taxon>Agaricomycetidae</taxon>
        <taxon>Agaricales</taxon>
        <taxon>Marasmiineae</taxon>
        <taxon>Mycenaceae</taxon>
        <taxon>Mycena</taxon>
    </lineage>
</organism>
<protein>
    <submittedName>
        <fullName evidence="3">Reverse transcriptase</fullName>
    </submittedName>
</protein>
<keyword evidence="4" id="KW-1185">Reference proteome</keyword>
<dbReference type="OrthoDB" id="6628643at2759"/>
<feature type="domain" description="Reverse transcriptase" evidence="2">
    <location>
        <begin position="167"/>
        <end position="280"/>
    </location>
</feature>
<name>A0A8H6XEC4_9AGAR</name>